<proteinExistence type="predicted"/>
<reference evidence="1 3" key="1">
    <citation type="submission" date="2018-06" db="EMBL/GenBank/DDBJ databases">
        <authorList>
            <consortium name="Pathogen Informatics"/>
            <person name="Doyle S."/>
        </authorList>
    </citation>
    <scope>NUCLEOTIDE SEQUENCE [LARGE SCALE GENOMIC DNA]</scope>
    <source>
        <strain evidence="1 3">NCTC11159</strain>
    </source>
</reference>
<evidence type="ECO:0000313" key="4">
    <source>
        <dbReference type="Proteomes" id="UP000295794"/>
    </source>
</evidence>
<protein>
    <submittedName>
        <fullName evidence="1">Uncharacterized protein</fullName>
    </submittedName>
</protein>
<dbReference type="RefSeq" id="WP_115226435.1">
    <property type="nucleotide sequence ID" value="NZ_CAWOLO010000009.1"/>
</dbReference>
<name>A0A377Q548_9NEIS</name>
<evidence type="ECO:0000313" key="3">
    <source>
        <dbReference type="Proteomes" id="UP000255108"/>
    </source>
</evidence>
<evidence type="ECO:0000313" key="2">
    <source>
        <dbReference type="EMBL" id="TCU84588.1"/>
    </source>
</evidence>
<evidence type="ECO:0000313" key="1">
    <source>
        <dbReference type="EMBL" id="STQ90053.1"/>
    </source>
</evidence>
<keyword evidence="4" id="KW-1185">Reference proteome</keyword>
<accession>A0A377Q548</accession>
<reference evidence="2 4" key="2">
    <citation type="submission" date="2019-03" db="EMBL/GenBank/DDBJ databases">
        <title>Genomic Encyclopedia of Type Strains, Phase IV (KMG-IV): sequencing the most valuable type-strain genomes for metagenomic binning, comparative biology and taxonomic classification.</title>
        <authorList>
            <person name="Goeker M."/>
        </authorList>
    </citation>
    <scope>NUCLEOTIDE SEQUENCE [LARGE SCALE GENOMIC DNA]</scope>
    <source>
        <strain evidence="2 4">DSM 3764</strain>
    </source>
</reference>
<gene>
    <name evidence="2" type="ORF">EV682_109113</name>
    <name evidence="1" type="ORF">NCTC11159_01111</name>
</gene>
<dbReference type="EMBL" id="UGHR01000001">
    <property type="protein sequence ID" value="STQ90053.1"/>
    <property type="molecule type" value="Genomic_DNA"/>
</dbReference>
<sequence length="126" mass="14797">MTTIYELVTRAKEIDIDGLTIFDGNTMSDRDFLKRQCQLLVEVGSEIENKIRDLVTLRSWGNNPLEEGKVMLAYLNALNKYSLEFTNIFSLKPQFAEPMKKVSDELLKKYSNSVFYYKRLQDFFDF</sequence>
<organism evidence="1 3">
    <name type="scientific">Iodobacter fluviatilis</name>
    <dbReference type="NCBI Taxonomy" id="537"/>
    <lineage>
        <taxon>Bacteria</taxon>
        <taxon>Pseudomonadati</taxon>
        <taxon>Pseudomonadota</taxon>
        <taxon>Betaproteobacteria</taxon>
        <taxon>Neisseriales</taxon>
        <taxon>Chitinibacteraceae</taxon>
        <taxon>Iodobacter</taxon>
    </lineage>
</organism>
<dbReference type="Proteomes" id="UP000295794">
    <property type="component" value="Unassembled WGS sequence"/>
</dbReference>
<dbReference type="AlphaFoldDB" id="A0A377Q548"/>
<dbReference type="EMBL" id="SMBT01000009">
    <property type="protein sequence ID" value="TCU84588.1"/>
    <property type="molecule type" value="Genomic_DNA"/>
</dbReference>
<dbReference type="Proteomes" id="UP000255108">
    <property type="component" value="Unassembled WGS sequence"/>
</dbReference>